<reference evidence="2 3" key="1">
    <citation type="submission" date="2015-12" db="EMBL/GenBank/DDBJ databases">
        <title>Genome comparisons provide insights into the role of secondary metabolites in the pathogenic phase of the Photorhabdus life cycle.</title>
        <authorList>
            <person name="Tobias N.J."/>
            <person name="Mishra B."/>
            <person name="Gupta D.K."/>
            <person name="Thines M."/>
            <person name="Stinear T.P."/>
            <person name="Bode H.B."/>
        </authorList>
    </citation>
    <scope>NUCLEOTIDE SEQUENCE [LARGE SCALE GENOMIC DNA]</scope>
    <source>
        <strain evidence="2 3">PB68.1</strain>
    </source>
</reference>
<dbReference type="Proteomes" id="UP000093476">
    <property type="component" value="Unassembled WGS sequence"/>
</dbReference>
<evidence type="ECO:0000313" key="2">
    <source>
        <dbReference type="EMBL" id="OCQ52595.1"/>
    </source>
</evidence>
<evidence type="ECO:0000256" key="1">
    <source>
        <dbReference type="SAM" id="Phobius"/>
    </source>
</evidence>
<gene>
    <name evidence="2" type="ORF">Ppb6_02208</name>
</gene>
<dbReference type="RefSeq" id="WP_065823256.1">
    <property type="nucleotide sequence ID" value="NZ_CAWMQZ010000084.1"/>
</dbReference>
<evidence type="ECO:0000313" key="3">
    <source>
        <dbReference type="Proteomes" id="UP000093476"/>
    </source>
</evidence>
<keyword evidence="3" id="KW-1185">Reference proteome</keyword>
<keyword evidence="1" id="KW-0812">Transmembrane</keyword>
<comment type="caution">
    <text evidence="2">The sequence shown here is derived from an EMBL/GenBank/DDBJ whole genome shotgun (WGS) entry which is preliminary data.</text>
</comment>
<protein>
    <submittedName>
        <fullName evidence="2">Uncharacterized protein</fullName>
    </submittedName>
</protein>
<proteinExistence type="predicted"/>
<keyword evidence="1" id="KW-0472">Membrane</keyword>
<organism evidence="2 3">
    <name type="scientific">Photorhabdus australis subsp. thailandensis</name>
    <dbReference type="NCBI Taxonomy" id="2805096"/>
    <lineage>
        <taxon>Bacteria</taxon>
        <taxon>Pseudomonadati</taxon>
        <taxon>Pseudomonadota</taxon>
        <taxon>Gammaproteobacteria</taxon>
        <taxon>Enterobacterales</taxon>
        <taxon>Morganellaceae</taxon>
        <taxon>Photorhabdus</taxon>
    </lineage>
</organism>
<dbReference type="PATRIC" id="fig|286156.4.peg.2505"/>
<accession>A0A1C0U3Y5</accession>
<name>A0A1C0U3Y5_9GAMM</name>
<dbReference type="EMBL" id="LOMY01000084">
    <property type="protein sequence ID" value="OCQ52595.1"/>
    <property type="molecule type" value="Genomic_DNA"/>
</dbReference>
<dbReference type="AlphaFoldDB" id="A0A1C0U3Y5"/>
<keyword evidence="1" id="KW-1133">Transmembrane helix</keyword>
<sequence>MPVKLNLLPGPASRPEPLRLWFWCVLLPGVLFIVGVISTGLWSGIDMYHQPVMFGLYALGIPVLCWGFIVGCRWLLYAGQHLGADGWDERRQQVILQETRRGRRSLQILGVALYTAFVDENAPDTQIESLTNNEKALKAQASWQSEAAVRHSRLPTLDDDSPDELVRRTLSSIIASFAQALAPFPDNTPLAMVFEANTSLSASLLREIWQQVWAESGIRQPVSFVEGAGLSVVDDWLDNCIRERSLLVVVALQVSPQQPEKTAESAVGLILGNRLTQKTLTPLAFLHRPECAAHMTLEQSVLQALDWVPVTPKSLQHVWLSGLSQADREAFIALSSTVPLNMIGEHSIYDLDSSLGSAGCVAPWLVVAAAARAVQHIAACQLTLSGSSVPDEGSWCAIISPYEISPEVTQ</sequence>
<feature type="transmembrane region" description="Helical" evidence="1">
    <location>
        <begin position="54"/>
        <end position="76"/>
    </location>
</feature>
<dbReference type="STRING" id="286156.Ppb6_02208"/>
<feature type="transmembrane region" description="Helical" evidence="1">
    <location>
        <begin position="20"/>
        <end position="42"/>
    </location>
</feature>